<dbReference type="InterPro" id="IPR000210">
    <property type="entry name" value="BTB/POZ_dom"/>
</dbReference>
<dbReference type="AlphaFoldDB" id="A0A395HKB0"/>
<dbReference type="PROSITE" id="PS50097">
    <property type="entry name" value="BTB"/>
    <property type="match status" value="1"/>
</dbReference>
<accession>A0A395HKB0</accession>
<reference evidence="2 3" key="1">
    <citation type="submission" date="2018-02" db="EMBL/GenBank/DDBJ databases">
        <title>The genomes of Aspergillus section Nigri reveals drivers in fungal speciation.</title>
        <authorList>
            <consortium name="DOE Joint Genome Institute"/>
            <person name="Vesth T.C."/>
            <person name="Nybo J."/>
            <person name="Theobald S."/>
            <person name="Brandl J."/>
            <person name="Frisvad J.C."/>
            <person name="Nielsen K.F."/>
            <person name="Lyhne E.K."/>
            <person name="Kogle M.E."/>
            <person name="Kuo A."/>
            <person name="Riley R."/>
            <person name="Clum A."/>
            <person name="Nolan M."/>
            <person name="Lipzen A."/>
            <person name="Salamov A."/>
            <person name="Henrissat B."/>
            <person name="Wiebenga A."/>
            <person name="De vries R.P."/>
            <person name="Grigoriev I.V."/>
            <person name="Mortensen U.H."/>
            <person name="Andersen M.R."/>
            <person name="Baker S.E."/>
        </authorList>
    </citation>
    <scope>NUCLEOTIDE SEQUENCE [LARGE SCALE GENOMIC DNA]</scope>
    <source>
        <strain evidence="2 3">CBS 101889</strain>
    </source>
</reference>
<dbReference type="InterPro" id="IPR011333">
    <property type="entry name" value="SKP1/BTB/POZ_sf"/>
</dbReference>
<dbReference type="VEuPathDB" id="FungiDB:BO97DRAFT_462249"/>
<dbReference type="PANTHER" id="PTHR47843:SF5">
    <property type="entry name" value="BTB_POZ DOMAIN PROTEIN"/>
    <property type="match status" value="1"/>
</dbReference>
<evidence type="ECO:0000259" key="1">
    <source>
        <dbReference type="PROSITE" id="PS50097"/>
    </source>
</evidence>
<dbReference type="CDD" id="cd18186">
    <property type="entry name" value="BTB_POZ_ZBTB_KLHL-like"/>
    <property type="match status" value="1"/>
</dbReference>
<dbReference type="Gene3D" id="3.30.710.10">
    <property type="entry name" value="Potassium Channel Kv1.1, Chain A"/>
    <property type="match status" value="1"/>
</dbReference>
<dbReference type="EMBL" id="KZ824322">
    <property type="protein sequence ID" value="RAL07949.1"/>
    <property type="molecule type" value="Genomic_DNA"/>
</dbReference>
<gene>
    <name evidence="2" type="ORF">BO97DRAFT_462249</name>
</gene>
<keyword evidence="3" id="KW-1185">Reference proteome</keyword>
<proteinExistence type="predicted"/>
<dbReference type="PANTHER" id="PTHR47843">
    <property type="entry name" value="BTB DOMAIN-CONTAINING PROTEIN-RELATED"/>
    <property type="match status" value="1"/>
</dbReference>
<sequence length="308" mass="34174">MTHAGGTQSLDLQGALARMMGSGEFTDMQFICNGQQFLVHKAIVFPQSPTIKAVVTGPFKESQTATVNMDAFGPSTVKQLVQFFYTSNYESSMSADSTDGSPNMTSDDCLSQSLKSSFEATPLMEHIRVNSIGDYYQVDGLVSLANTRLKSLLQSSETDDQSWLESFTAATQEALSITENEELREILATTAASQLSQIVKPGEFLFSGVILGFPLKVLQSCEHRIQTLLEQVEVHQSQIAQKDLDILRKKKSPEETEDRLSQIRACLENLNMTLHCRNMSCDAEFCCYIDADKDRCILCCAQCKCKHQ</sequence>
<dbReference type="SUPFAM" id="SSF54695">
    <property type="entry name" value="POZ domain"/>
    <property type="match status" value="1"/>
</dbReference>
<dbReference type="RefSeq" id="XP_025547103.1">
    <property type="nucleotide sequence ID" value="XM_025699407.1"/>
</dbReference>
<dbReference type="Proteomes" id="UP000248961">
    <property type="component" value="Unassembled WGS sequence"/>
</dbReference>
<name>A0A395HKB0_ASPHC</name>
<evidence type="ECO:0000313" key="2">
    <source>
        <dbReference type="EMBL" id="RAL07949.1"/>
    </source>
</evidence>
<dbReference type="GeneID" id="37203696"/>
<organism evidence="2 3">
    <name type="scientific">Aspergillus homomorphus (strain CBS 101889)</name>
    <dbReference type="NCBI Taxonomy" id="1450537"/>
    <lineage>
        <taxon>Eukaryota</taxon>
        <taxon>Fungi</taxon>
        <taxon>Dikarya</taxon>
        <taxon>Ascomycota</taxon>
        <taxon>Pezizomycotina</taxon>
        <taxon>Eurotiomycetes</taxon>
        <taxon>Eurotiomycetidae</taxon>
        <taxon>Eurotiales</taxon>
        <taxon>Aspergillaceae</taxon>
        <taxon>Aspergillus</taxon>
        <taxon>Aspergillus subgen. Circumdati</taxon>
    </lineage>
</organism>
<dbReference type="Pfam" id="PF00651">
    <property type="entry name" value="BTB"/>
    <property type="match status" value="1"/>
</dbReference>
<feature type="domain" description="BTB" evidence="1">
    <location>
        <begin position="26"/>
        <end position="93"/>
    </location>
</feature>
<dbReference type="STRING" id="1450537.A0A395HKB0"/>
<dbReference type="OrthoDB" id="6359816at2759"/>
<protein>
    <recommendedName>
        <fullName evidence="1">BTB domain-containing protein</fullName>
    </recommendedName>
</protein>
<evidence type="ECO:0000313" key="3">
    <source>
        <dbReference type="Proteomes" id="UP000248961"/>
    </source>
</evidence>